<dbReference type="Pfam" id="PF03669">
    <property type="entry name" value="ASTER"/>
    <property type="match status" value="1"/>
</dbReference>
<evidence type="ECO:0000256" key="11">
    <source>
        <dbReference type="ARBA" id="ARBA00022989"/>
    </source>
</evidence>
<dbReference type="PROSITE" id="PS50802">
    <property type="entry name" value="OTU"/>
    <property type="match status" value="1"/>
</dbReference>
<feature type="domain" description="Ubiquitin-like" evidence="14">
    <location>
        <begin position="4"/>
        <end position="82"/>
    </location>
</feature>
<keyword evidence="11" id="KW-1133">Transmembrane helix</keyword>
<evidence type="ECO:0000256" key="4">
    <source>
        <dbReference type="ARBA" id="ARBA00022692"/>
    </source>
</evidence>
<evidence type="ECO:0000256" key="7">
    <source>
        <dbReference type="ARBA" id="ARBA00022786"/>
    </source>
</evidence>
<dbReference type="InterPro" id="IPR000626">
    <property type="entry name" value="Ubiquitin-like_dom"/>
</dbReference>
<dbReference type="SUPFAM" id="SSF54236">
    <property type="entry name" value="Ubiquitin-like"/>
    <property type="match status" value="1"/>
</dbReference>
<dbReference type="InterPro" id="IPR029071">
    <property type="entry name" value="Ubiquitin-like_domsf"/>
</dbReference>
<sequence length="449" mass="50467">MTGLTIKLKTKNGQHVVKTEENSTMAGLKIKITELTQIPSGSQNILIGFPPKLIECEDEHSLTTAGIKNGDILIVEEKQMTAEEKAALENEARLREDERLAQELAHGAEDGSGILLKEVVPADNSCLFTSIGFIMTGRVDTESGSYMRQIIAETVHQDKDNYNPGVLGRDNDEYSAWIMQQDSWGGAIEVAILSKFYGVEFDVVDITSAVISRFGEDQNYGMRGFLLFDGIHYDPLYLEPFNGGARKTIFPIEDESVFNQAKQLAEEAKSSRQYTDVQKFTLKCTQCDCMLTGQTQAQAHAKSTGHTSFGEFLIGVISFIKKYFHSSLNFYNFNIFFYLPQLHLKMNNIIDPRRNEKVVRYKPNTNQQEDLIPDYMNILGMIMSMCGLMMKLKWCAWLALYCSCISFANSRINDDAKQVLSSFMLSVSAVVMSYLQNPAPMLPPWASQT</sequence>
<dbReference type="SUPFAM" id="SSF54001">
    <property type="entry name" value="Cysteine proteinases"/>
    <property type="match status" value="1"/>
</dbReference>
<proteinExistence type="predicted"/>
<dbReference type="CDD" id="cd17059">
    <property type="entry name" value="Ubl_OTU1"/>
    <property type="match status" value="1"/>
</dbReference>
<evidence type="ECO:0000256" key="6">
    <source>
        <dbReference type="ARBA" id="ARBA00022771"/>
    </source>
</evidence>
<dbReference type="EMBL" id="UFQS01000481">
    <property type="protein sequence ID" value="SSX04303.1"/>
    <property type="molecule type" value="Genomic_DNA"/>
</dbReference>
<evidence type="ECO:0000256" key="12">
    <source>
        <dbReference type="ARBA" id="ARBA00023136"/>
    </source>
</evidence>
<reference evidence="17" key="2">
    <citation type="submission" date="2018-07" db="EMBL/GenBank/DDBJ databases">
        <authorList>
            <person name="Quirk P.G."/>
            <person name="Krulwich T.A."/>
        </authorList>
    </citation>
    <scope>NUCLEOTIDE SEQUENCE</scope>
</reference>
<accession>A0A336KMV6</accession>
<dbReference type="GO" id="GO:0045048">
    <property type="term" value="P:protein insertion into ER membrane"/>
    <property type="evidence" value="ECO:0007669"/>
    <property type="project" value="InterPro"/>
</dbReference>
<dbReference type="GO" id="GO:0005789">
    <property type="term" value="C:endoplasmic reticulum membrane"/>
    <property type="evidence" value="ECO:0007669"/>
    <property type="project" value="InterPro"/>
</dbReference>
<dbReference type="FunFam" id="3.10.20.90:FF:000096">
    <property type="entry name" value="Ubiquitin thioesterase OTU1"/>
    <property type="match status" value="1"/>
</dbReference>
<dbReference type="GO" id="GO:0030968">
    <property type="term" value="P:endoplasmic reticulum unfolded protein response"/>
    <property type="evidence" value="ECO:0007669"/>
    <property type="project" value="TreeGrafter"/>
</dbReference>
<evidence type="ECO:0000259" key="15">
    <source>
        <dbReference type="PROSITE" id="PS50802"/>
    </source>
</evidence>
<keyword evidence="5" id="KW-0479">Metal-binding</keyword>
<dbReference type="OMA" id="HQYTDLN"/>
<evidence type="ECO:0000256" key="9">
    <source>
        <dbReference type="ARBA" id="ARBA00022807"/>
    </source>
</evidence>
<dbReference type="GO" id="GO:0008270">
    <property type="term" value="F:zinc ion binding"/>
    <property type="evidence" value="ECO:0007669"/>
    <property type="project" value="UniProtKB-KW"/>
</dbReference>
<evidence type="ECO:0000259" key="14">
    <source>
        <dbReference type="PROSITE" id="PS50053"/>
    </source>
</evidence>
<evidence type="ECO:0000313" key="17">
    <source>
        <dbReference type="EMBL" id="SSX24668.1"/>
    </source>
</evidence>
<keyword evidence="4" id="KW-0812">Transmembrane</keyword>
<evidence type="ECO:0000256" key="2">
    <source>
        <dbReference type="ARBA" id="ARBA00004370"/>
    </source>
</evidence>
<dbReference type="EMBL" id="UFQT01000481">
    <property type="protein sequence ID" value="SSX24668.1"/>
    <property type="molecule type" value="Genomic_DNA"/>
</dbReference>
<keyword evidence="7 13" id="KW-0833">Ubl conjugation pathway</keyword>
<evidence type="ECO:0000256" key="1">
    <source>
        <dbReference type="ARBA" id="ARBA00000707"/>
    </source>
</evidence>
<comment type="function">
    <text evidence="13">Hydrolase that can remove conjugated ubiquitin from proteins and may therefore play an important regulatory role at the level of protein turnover by preventing degradation.</text>
</comment>
<keyword evidence="10" id="KW-0862">Zinc</keyword>
<keyword evidence="9 13" id="KW-0788">Thiol protease</keyword>
<feature type="domain" description="OTU" evidence="15">
    <location>
        <begin position="115"/>
        <end position="239"/>
    </location>
</feature>
<organism evidence="16">
    <name type="scientific">Culicoides sonorensis</name>
    <name type="common">Biting midge</name>
    <dbReference type="NCBI Taxonomy" id="179676"/>
    <lineage>
        <taxon>Eukaryota</taxon>
        <taxon>Metazoa</taxon>
        <taxon>Ecdysozoa</taxon>
        <taxon>Arthropoda</taxon>
        <taxon>Hexapoda</taxon>
        <taxon>Insecta</taxon>
        <taxon>Pterygota</taxon>
        <taxon>Neoptera</taxon>
        <taxon>Endopterygota</taxon>
        <taxon>Diptera</taxon>
        <taxon>Nematocera</taxon>
        <taxon>Chironomoidea</taxon>
        <taxon>Ceratopogonidae</taxon>
        <taxon>Ceratopogoninae</taxon>
        <taxon>Culicoides</taxon>
        <taxon>Monoculicoides</taxon>
    </lineage>
</organism>
<dbReference type="PANTHER" id="PTHR13312:SF0">
    <property type="entry name" value="UBIQUITIN THIOESTERASE OTU1"/>
    <property type="match status" value="1"/>
</dbReference>
<dbReference type="GO" id="GO:0016579">
    <property type="term" value="P:protein deubiquitination"/>
    <property type="evidence" value="ECO:0007669"/>
    <property type="project" value="TreeGrafter"/>
</dbReference>
<comment type="catalytic activity">
    <reaction evidence="1 13">
        <text>Thiol-dependent hydrolysis of ester, thioester, amide, peptide and isopeptide bonds formed by the C-terminal Gly of ubiquitin (a 76-residue protein attached to proteins as an intracellular targeting signal).</text>
        <dbReference type="EC" id="3.4.19.12"/>
    </reaction>
</comment>
<dbReference type="Pfam" id="PF24560">
    <property type="entry name" value="zf-C2H2_OTU1_C"/>
    <property type="match status" value="1"/>
</dbReference>
<keyword evidence="3" id="KW-0645">Protease</keyword>
<dbReference type="InterPro" id="IPR038765">
    <property type="entry name" value="Papain-like_cys_pep_sf"/>
</dbReference>
<gene>
    <name evidence="16" type="primary">CSON011237</name>
</gene>
<dbReference type="InterPro" id="IPR005351">
    <property type="entry name" value="ASTER"/>
</dbReference>
<dbReference type="CDD" id="cd22745">
    <property type="entry name" value="OTU_OTU1"/>
    <property type="match status" value="1"/>
</dbReference>
<dbReference type="VEuPathDB" id="VectorBase:CSON011237"/>
<dbReference type="GO" id="GO:0005829">
    <property type="term" value="C:cytosol"/>
    <property type="evidence" value="ECO:0007669"/>
    <property type="project" value="TreeGrafter"/>
</dbReference>
<evidence type="ECO:0000256" key="8">
    <source>
        <dbReference type="ARBA" id="ARBA00022801"/>
    </source>
</evidence>
<evidence type="ECO:0000256" key="13">
    <source>
        <dbReference type="RuleBase" id="RU367104"/>
    </source>
</evidence>
<reference evidence="16" key="1">
    <citation type="submission" date="2018-04" db="EMBL/GenBank/DDBJ databases">
        <authorList>
            <person name="Go L.Y."/>
            <person name="Mitchell J.A."/>
        </authorList>
    </citation>
    <scope>NUCLEOTIDE SEQUENCE</scope>
    <source>
        <tissue evidence="16">Whole organism</tissue>
    </source>
</reference>
<dbReference type="InterPro" id="IPR057766">
    <property type="entry name" value="Znf-C2H2_OTU1-like_C"/>
</dbReference>
<evidence type="ECO:0000313" key="16">
    <source>
        <dbReference type="EMBL" id="SSX04303.1"/>
    </source>
</evidence>
<dbReference type="GO" id="GO:0004843">
    <property type="term" value="F:cysteine-type deubiquitinase activity"/>
    <property type="evidence" value="ECO:0007669"/>
    <property type="project" value="UniProtKB-UniRule"/>
</dbReference>
<dbReference type="AlphaFoldDB" id="A0A336KMV6"/>
<dbReference type="PROSITE" id="PS50053">
    <property type="entry name" value="UBIQUITIN_2"/>
    <property type="match status" value="1"/>
</dbReference>
<keyword evidence="12" id="KW-0472">Membrane</keyword>
<dbReference type="Gene3D" id="3.90.70.80">
    <property type="match status" value="1"/>
</dbReference>
<protein>
    <recommendedName>
        <fullName evidence="13">Ubiquitin thioesterase OTU</fullName>
        <ecNumber evidence="13">3.4.19.12</ecNumber>
    </recommendedName>
</protein>
<evidence type="ECO:0000256" key="3">
    <source>
        <dbReference type="ARBA" id="ARBA00022670"/>
    </source>
</evidence>
<evidence type="ECO:0000256" key="5">
    <source>
        <dbReference type="ARBA" id="ARBA00022723"/>
    </source>
</evidence>
<keyword evidence="13" id="KW-0963">Cytoplasm</keyword>
<dbReference type="InterPro" id="IPR003323">
    <property type="entry name" value="OTU_dom"/>
</dbReference>
<dbReference type="GO" id="GO:0036503">
    <property type="term" value="P:ERAD pathway"/>
    <property type="evidence" value="ECO:0007669"/>
    <property type="project" value="TreeGrafter"/>
</dbReference>
<dbReference type="Pfam" id="PF02338">
    <property type="entry name" value="OTU"/>
    <property type="match status" value="1"/>
</dbReference>
<evidence type="ECO:0000256" key="10">
    <source>
        <dbReference type="ARBA" id="ARBA00022833"/>
    </source>
</evidence>
<dbReference type="Pfam" id="PF21403">
    <property type="entry name" value="OTU1_UBXL"/>
    <property type="match status" value="1"/>
</dbReference>
<keyword evidence="8 13" id="KW-0378">Hydrolase</keyword>
<dbReference type="GO" id="GO:0005634">
    <property type="term" value="C:nucleus"/>
    <property type="evidence" value="ECO:0007669"/>
    <property type="project" value="TreeGrafter"/>
</dbReference>
<name>A0A336KMV6_CULSO</name>
<dbReference type="PANTHER" id="PTHR13312">
    <property type="entry name" value="HIV-INDUCED PROTEIN-7-LIKE PROTEASE"/>
    <property type="match status" value="1"/>
</dbReference>
<dbReference type="Gene3D" id="3.10.20.90">
    <property type="entry name" value="Phosphatidylinositol 3-kinase Catalytic Subunit, Chain A, domain 1"/>
    <property type="match status" value="1"/>
</dbReference>
<comment type="subcellular location">
    <subcellularLocation>
        <location evidence="13">Cytoplasm</location>
    </subcellularLocation>
    <subcellularLocation>
        <location evidence="2">Membrane</location>
    </subcellularLocation>
</comment>
<dbReference type="EC" id="3.4.19.12" evidence="13"/>
<dbReference type="GO" id="GO:0044183">
    <property type="term" value="F:protein folding chaperone"/>
    <property type="evidence" value="ECO:0007669"/>
    <property type="project" value="InterPro"/>
</dbReference>
<dbReference type="InterPro" id="IPR048857">
    <property type="entry name" value="OTU1_Ubl"/>
</dbReference>
<keyword evidence="6" id="KW-0863">Zinc-finger</keyword>